<reference evidence="1" key="1">
    <citation type="journal article" date="2020" name="Stud. Mycol.">
        <title>101 Dothideomycetes genomes: a test case for predicting lifestyles and emergence of pathogens.</title>
        <authorList>
            <person name="Haridas S."/>
            <person name="Albert R."/>
            <person name="Binder M."/>
            <person name="Bloem J."/>
            <person name="Labutti K."/>
            <person name="Salamov A."/>
            <person name="Andreopoulos B."/>
            <person name="Baker S."/>
            <person name="Barry K."/>
            <person name="Bills G."/>
            <person name="Bluhm B."/>
            <person name="Cannon C."/>
            <person name="Castanera R."/>
            <person name="Culley D."/>
            <person name="Daum C."/>
            <person name="Ezra D."/>
            <person name="Gonzalez J."/>
            <person name="Henrissat B."/>
            <person name="Kuo A."/>
            <person name="Liang C."/>
            <person name="Lipzen A."/>
            <person name="Lutzoni F."/>
            <person name="Magnuson J."/>
            <person name="Mondo S."/>
            <person name="Nolan M."/>
            <person name="Ohm R."/>
            <person name="Pangilinan J."/>
            <person name="Park H.-J."/>
            <person name="Ramirez L."/>
            <person name="Alfaro M."/>
            <person name="Sun H."/>
            <person name="Tritt A."/>
            <person name="Yoshinaga Y."/>
            <person name="Zwiers L.-H."/>
            <person name="Turgeon B."/>
            <person name="Goodwin S."/>
            <person name="Spatafora J."/>
            <person name="Crous P."/>
            <person name="Grigoriev I."/>
        </authorList>
    </citation>
    <scope>NUCLEOTIDE SEQUENCE</scope>
    <source>
        <strain evidence="1">CBS 161.51</strain>
    </source>
</reference>
<organism evidence="1 2">
    <name type="scientific">Clathrospora elynae</name>
    <dbReference type="NCBI Taxonomy" id="706981"/>
    <lineage>
        <taxon>Eukaryota</taxon>
        <taxon>Fungi</taxon>
        <taxon>Dikarya</taxon>
        <taxon>Ascomycota</taxon>
        <taxon>Pezizomycotina</taxon>
        <taxon>Dothideomycetes</taxon>
        <taxon>Pleosporomycetidae</taxon>
        <taxon>Pleosporales</taxon>
        <taxon>Diademaceae</taxon>
        <taxon>Clathrospora</taxon>
    </lineage>
</organism>
<sequence>MPSLEDITYARNETVAAVRNYYQFLTKMYLDEAKVIEPPPEGWAHITTRSFTLDKSKEVINLLRHLPYIKSTLNDTVDAEGAPDCAFADWQDIFQRGADCRTIRIGTEDSSISDNIPKYVVGLTCGGGYNPRFLLDVKLGTVLWYKCPGGISDDPSRETVDDDPYDHCSEEEAEWRAEGQTWSIPDFFAELKDHFRRLNFVPLSSRKVVHVWKISPPDYGAMLAGVQDIYRQHGWPDLERYDKNECLKAVAKFIGEHYPQHTP</sequence>
<dbReference type="EMBL" id="ML976010">
    <property type="protein sequence ID" value="KAF1945282.1"/>
    <property type="molecule type" value="Genomic_DNA"/>
</dbReference>
<accession>A0A6A5T029</accession>
<keyword evidence="2" id="KW-1185">Reference proteome</keyword>
<dbReference type="Proteomes" id="UP000800038">
    <property type="component" value="Unassembled WGS sequence"/>
</dbReference>
<dbReference type="AlphaFoldDB" id="A0A6A5T029"/>
<evidence type="ECO:0000313" key="2">
    <source>
        <dbReference type="Proteomes" id="UP000800038"/>
    </source>
</evidence>
<gene>
    <name evidence="1" type="ORF">EJ02DRAFT_451591</name>
</gene>
<protein>
    <submittedName>
        <fullName evidence="1">Uncharacterized protein</fullName>
    </submittedName>
</protein>
<dbReference type="OrthoDB" id="5343383at2759"/>
<proteinExistence type="predicted"/>
<evidence type="ECO:0000313" key="1">
    <source>
        <dbReference type="EMBL" id="KAF1945282.1"/>
    </source>
</evidence>
<name>A0A6A5T029_9PLEO</name>